<evidence type="ECO:0000313" key="4">
    <source>
        <dbReference type="EMBL" id="ADH04649.1"/>
    </source>
</evidence>
<dbReference type="InterPro" id="IPR027417">
    <property type="entry name" value="P-loop_NTPase"/>
</dbReference>
<organism evidence="4">
    <name type="scientific">Chondromyces crocatus</name>
    <dbReference type="NCBI Taxonomy" id="52"/>
    <lineage>
        <taxon>Bacteria</taxon>
        <taxon>Pseudomonadati</taxon>
        <taxon>Myxococcota</taxon>
        <taxon>Polyangia</taxon>
        <taxon>Polyangiales</taxon>
        <taxon>Polyangiaceae</taxon>
        <taxon>Chondromyces</taxon>
    </lineage>
</organism>
<evidence type="ECO:0000259" key="3">
    <source>
        <dbReference type="PROSITE" id="PS51194"/>
    </source>
</evidence>
<dbReference type="InterPro" id="IPR038718">
    <property type="entry name" value="SNF2-like_sf"/>
</dbReference>
<dbReference type="Gene3D" id="3.40.50.300">
    <property type="entry name" value="P-loop containing nucleotide triphosphate hydrolases"/>
    <property type="match status" value="1"/>
</dbReference>
<dbReference type="Gene3D" id="3.40.50.10810">
    <property type="entry name" value="Tandem AAA-ATPase domain"/>
    <property type="match status" value="2"/>
</dbReference>
<reference evidence="4" key="1">
    <citation type="journal article" date="2010" name="Chem. Biol.">
        <title>Biosynthesis of thuggacins in myxobacteria: comparative cluster analysis reveals basis for natural product structural diversity.</title>
        <authorList>
            <person name="Buntin K."/>
            <person name="Irschik H."/>
            <person name="Weissman K.J."/>
            <person name="Luxenburger E."/>
            <person name="Blocker H."/>
            <person name="Muller R."/>
        </authorList>
    </citation>
    <scope>NUCLEOTIDE SEQUENCE</scope>
    <source>
        <strain evidence="4">Cm c5</strain>
    </source>
</reference>
<feature type="compositionally biased region" description="Basic and acidic residues" evidence="1">
    <location>
        <begin position="977"/>
        <end position="993"/>
    </location>
</feature>
<dbReference type="InterPro" id="IPR000330">
    <property type="entry name" value="SNF2_N"/>
</dbReference>
<dbReference type="PROSITE" id="PS51192">
    <property type="entry name" value="HELICASE_ATP_BIND_1"/>
    <property type="match status" value="1"/>
</dbReference>
<feature type="region of interest" description="Disordered" evidence="1">
    <location>
        <begin position="964"/>
        <end position="993"/>
    </location>
</feature>
<dbReference type="Pfam" id="PF00176">
    <property type="entry name" value="SNF2-rel_dom"/>
    <property type="match status" value="1"/>
</dbReference>
<name>D7P603_CHOCO</name>
<sequence>MGQRHLETLRCDDMKARDVAWLRGFLHLDARALADGIPPRDIERQEQTVLRALELFDERPGVVLADEVGMGKTFEAIGVAAAMRHMNGDSRIVVLTPGPDLNTKWEKEFQKFGEGRSPMYAFGDQIAAVRTLNDFVTTLRQKHVVIAPITIFNTGKGGKEQAYLLSLYCFWKKLHWNTTNAILRRYNGGKQPRVDVSKSHFLEFATLEEIEPHLDAAFGGRSEEEVIEGGPLVALDTLHQAEGDEVFGRHELVRRALNLARFRLVRALMPDVDLLILDEAHKLKNAHTVRSAAVTATFRKKYRKALFLTATPFQLDITELRQVLALFSMAIGAPADLLFGADAFFEDIRAYQHAYNAFEAFWRALDPGLVAEFGELFERDPTLTSEVDEPSLRAVAGAARELLRLKREKIEPGFRTWMIRSIQDDKRRYRSHRRAPCLPEGESVLPFLIYERFIAELFRQKARTHKAAVQINMVSSYGAAREGELLADSVRKDLPPSAEDYRKLLRSVLDKLGARPSDHPKLNFVMTDALEAAERGDKTLVFCTRVETLSDLASELKEAWMERLLERWRVAYPGATRDDIFDTTTRDKDTRGRHARIRTRFHDPQDALYLALRERYLQSLLTMGPWAEDHLDEIIELANERRSQLRTTKTRASRLDYGHLKRCVEQAAATLWRTHCPTEGADYEHQLDVLTSPDFLTLGLDLELDDLENDERGRECPTWEIGHDAARLVVQHRPHLWGYLSSALYGLNRKIRVGVVERLARLLTHREVPFLADLLGAARASGLEVENLKSRELLDFVDAFWRTPAGKPWVQRLRDFLHYFQSRNESQQRDILEGPIATGALVRHTRDGESRERLREAFNTPLYPMILVANEVMQEGLDLHRHCRRIVHHDLAWNPAQLEQRVGRVDRIGSLTTKLLARDPSTKLDILYPLVHRTIDERLFRTVKSREKWLEFLLGARPDFSEYTLGDEEPSPLPERLASELRIDLKPRAETPS</sequence>
<proteinExistence type="predicted"/>
<protein>
    <recommendedName>
        <fullName evidence="5">Helicase</fullName>
    </recommendedName>
</protein>
<dbReference type="SMART" id="SM00490">
    <property type="entry name" value="HELICc"/>
    <property type="match status" value="1"/>
</dbReference>
<feature type="domain" description="Helicase C-terminal" evidence="3">
    <location>
        <begin position="795"/>
        <end position="951"/>
    </location>
</feature>
<dbReference type="PROSITE" id="PS51194">
    <property type="entry name" value="HELICASE_CTER"/>
    <property type="match status" value="1"/>
</dbReference>
<evidence type="ECO:0000259" key="2">
    <source>
        <dbReference type="PROSITE" id="PS51192"/>
    </source>
</evidence>
<accession>D7P603</accession>
<dbReference type="Pfam" id="PF00271">
    <property type="entry name" value="Helicase_C"/>
    <property type="match status" value="1"/>
</dbReference>
<evidence type="ECO:0000256" key="1">
    <source>
        <dbReference type="SAM" id="MobiDB-lite"/>
    </source>
</evidence>
<dbReference type="PANTHER" id="PTHR45629:SF7">
    <property type="entry name" value="DNA EXCISION REPAIR PROTEIN ERCC-6-RELATED"/>
    <property type="match status" value="1"/>
</dbReference>
<dbReference type="InterPro" id="IPR050496">
    <property type="entry name" value="SNF2_RAD54_helicase_repair"/>
</dbReference>
<dbReference type="EMBL" id="GQ981381">
    <property type="protein sequence ID" value="ADH04649.1"/>
    <property type="molecule type" value="Genomic_DNA"/>
</dbReference>
<evidence type="ECO:0008006" key="5">
    <source>
        <dbReference type="Google" id="ProtNLM"/>
    </source>
</evidence>
<dbReference type="GO" id="GO:0005524">
    <property type="term" value="F:ATP binding"/>
    <property type="evidence" value="ECO:0007669"/>
    <property type="project" value="InterPro"/>
</dbReference>
<dbReference type="InterPro" id="IPR001650">
    <property type="entry name" value="Helicase_C-like"/>
</dbReference>
<dbReference type="SMART" id="SM00487">
    <property type="entry name" value="DEXDc"/>
    <property type="match status" value="1"/>
</dbReference>
<feature type="domain" description="Helicase ATP-binding" evidence="2">
    <location>
        <begin position="53"/>
        <end position="330"/>
    </location>
</feature>
<dbReference type="InterPro" id="IPR014001">
    <property type="entry name" value="Helicase_ATP-bd"/>
</dbReference>
<dbReference type="SUPFAM" id="SSF52540">
    <property type="entry name" value="P-loop containing nucleoside triphosphate hydrolases"/>
    <property type="match status" value="2"/>
</dbReference>
<dbReference type="AlphaFoldDB" id="D7P603"/>
<dbReference type="PANTHER" id="PTHR45629">
    <property type="entry name" value="SNF2/RAD54 FAMILY MEMBER"/>
    <property type="match status" value="1"/>
</dbReference>